<dbReference type="InterPro" id="IPR031166">
    <property type="entry name" value="G_ENGA"/>
</dbReference>
<evidence type="ECO:0000256" key="11">
    <source>
        <dbReference type="SAM" id="MobiDB-lite"/>
    </source>
</evidence>
<evidence type="ECO:0000256" key="10">
    <source>
        <dbReference type="RuleBase" id="RU004481"/>
    </source>
</evidence>
<feature type="binding site" evidence="8">
    <location>
        <begin position="120"/>
        <end position="123"/>
    </location>
    <ligand>
        <name>GTP</name>
        <dbReference type="ChEBI" id="CHEBI:37565"/>
        <label>1</label>
    </ligand>
</feature>
<dbReference type="InterPro" id="IPR027417">
    <property type="entry name" value="P-loop_NTPase"/>
</dbReference>
<accession>A0A6C2YPF8</accession>
<dbReference type="GO" id="GO:0005525">
    <property type="term" value="F:GTP binding"/>
    <property type="evidence" value="ECO:0007669"/>
    <property type="project" value="UniProtKB-UniRule"/>
</dbReference>
<dbReference type="InterPro" id="IPR016484">
    <property type="entry name" value="GTPase_Der"/>
</dbReference>
<keyword evidence="4 10" id="KW-0677">Repeat</keyword>
<feature type="domain" description="EngA-type G" evidence="12">
    <location>
        <begin position="4"/>
        <end position="168"/>
    </location>
</feature>
<evidence type="ECO:0000256" key="6">
    <source>
        <dbReference type="ARBA" id="ARBA00023134"/>
    </source>
</evidence>
<dbReference type="HAMAP" id="MF_00195">
    <property type="entry name" value="GTPase_Der"/>
    <property type="match status" value="1"/>
</dbReference>
<evidence type="ECO:0000313" key="13">
    <source>
        <dbReference type="EMBL" id="VIP03284.1"/>
    </source>
</evidence>
<dbReference type="RefSeq" id="WP_162658367.1">
    <property type="nucleotide sequence ID" value="NZ_LR593887.1"/>
</dbReference>
<dbReference type="Pfam" id="PF01926">
    <property type="entry name" value="MMR_HSR1"/>
    <property type="match status" value="2"/>
</dbReference>
<dbReference type="EMBL" id="LR593887">
    <property type="protein sequence ID" value="VTS03939.1"/>
    <property type="molecule type" value="Genomic_DNA"/>
</dbReference>
<dbReference type="InParanoid" id="A0A6C2YPF8"/>
<feature type="binding site" evidence="8">
    <location>
        <begin position="296"/>
        <end position="299"/>
    </location>
    <ligand>
        <name>GTP</name>
        <dbReference type="ChEBI" id="CHEBI:37565"/>
        <label>2</label>
    </ligand>
</feature>
<dbReference type="SUPFAM" id="SSF52540">
    <property type="entry name" value="P-loop containing nucleoside triphosphate hydrolases"/>
    <property type="match status" value="2"/>
</dbReference>
<dbReference type="NCBIfam" id="TIGR00231">
    <property type="entry name" value="small_GTP"/>
    <property type="match status" value="2"/>
</dbReference>
<keyword evidence="6 8" id="KW-0342">GTP-binding</keyword>
<protein>
    <recommendedName>
        <fullName evidence="2 8">GTPase Der</fullName>
    </recommendedName>
    <alternativeName>
        <fullName evidence="7 8">GTP-binding protein EngA</fullName>
    </alternativeName>
</protein>
<evidence type="ECO:0000256" key="3">
    <source>
        <dbReference type="ARBA" id="ARBA00022517"/>
    </source>
</evidence>
<dbReference type="PANTHER" id="PTHR43834:SF6">
    <property type="entry name" value="GTPASE DER"/>
    <property type="match status" value="1"/>
</dbReference>
<dbReference type="PRINTS" id="PR00326">
    <property type="entry name" value="GTP1OBG"/>
</dbReference>
<feature type="region of interest" description="Disordered" evidence="11">
    <location>
        <begin position="482"/>
        <end position="536"/>
    </location>
</feature>
<dbReference type="Pfam" id="PF14714">
    <property type="entry name" value="KH_dom-like"/>
    <property type="match status" value="1"/>
</dbReference>
<dbReference type="NCBIfam" id="TIGR03594">
    <property type="entry name" value="GTPase_EngA"/>
    <property type="match status" value="1"/>
</dbReference>
<comment type="function">
    <text evidence="8 10">GTPase that plays an essential role in the late steps of ribosome biogenesis.</text>
</comment>
<dbReference type="InterPro" id="IPR006073">
    <property type="entry name" value="GTP-bd"/>
</dbReference>
<dbReference type="PIRSF" id="PIRSF006485">
    <property type="entry name" value="GTP-binding_EngA"/>
    <property type="match status" value="1"/>
</dbReference>
<dbReference type="Proteomes" id="UP000464378">
    <property type="component" value="Chromosome"/>
</dbReference>
<organism evidence="13">
    <name type="scientific">Tuwongella immobilis</name>
    <dbReference type="NCBI Taxonomy" id="692036"/>
    <lineage>
        <taxon>Bacteria</taxon>
        <taxon>Pseudomonadati</taxon>
        <taxon>Planctomycetota</taxon>
        <taxon>Planctomycetia</taxon>
        <taxon>Gemmatales</taxon>
        <taxon>Gemmataceae</taxon>
        <taxon>Tuwongella</taxon>
    </lineage>
</organism>
<dbReference type="InterPro" id="IPR032859">
    <property type="entry name" value="KH_dom-like"/>
</dbReference>
<dbReference type="GO" id="GO:0043022">
    <property type="term" value="F:ribosome binding"/>
    <property type="evidence" value="ECO:0007669"/>
    <property type="project" value="TreeGrafter"/>
</dbReference>
<keyword evidence="14" id="KW-1185">Reference proteome</keyword>
<dbReference type="FunFam" id="3.30.300.20:FF:000004">
    <property type="entry name" value="GTPase Der"/>
    <property type="match status" value="1"/>
</dbReference>
<evidence type="ECO:0000256" key="9">
    <source>
        <dbReference type="PROSITE-ProRule" id="PRU01049"/>
    </source>
</evidence>
<dbReference type="Gene3D" id="3.30.300.20">
    <property type="match status" value="1"/>
</dbReference>
<feature type="binding site" evidence="8">
    <location>
        <begin position="57"/>
        <end position="61"/>
    </location>
    <ligand>
        <name>GTP</name>
        <dbReference type="ChEBI" id="CHEBI:37565"/>
        <label>1</label>
    </ligand>
</feature>
<reference evidence="13" key="1">
    <citation type="submission" date="2019-04" db="EMBL/GenBank/DDBJ databases">
        <authorList>
            <consortium name="Science for Life Laboratories"/>
        </authorList>
    </citation>
    <scope>NUCLEOTIDE SEQUENCE</scope>
    <source>
        <strain evidence="13">MBLW1</strain>
    </source>
</reference>
<sequence>MARPIVAIVGRPNVGKSSMFNWLIGRRVSIVDPTAGVTRDRISSTIEIGNRHIDIMDTGGMGIEDVDQLTEEVERQIRLAIEQADVIIFLVDSRDGVVPLDEEVARRLRAVDKPVICVANKCDYPELDTHASEFYRLGYGDVVRVSAEQRKGKRELFDAILRRLPEKHDEAPPAQVTLKVAIVGRRNVGKSTFINALAESERVIVSEVAGTTRDSVDVHFERDGKTFIAIDTAGVRRKKSLANDIEFYSSARAEQSIRRADVVLHLFDPRLRISKLDKQLADYVLEHHKPVIFVVNKWDLVKTKMPMETFTNYIRKTFPMLDFVPIAFITAKEGRNIYRLLNLAQQLFKQASKRVTTGELNRVLTTAMEVNPPPVKYNRFPKLYYATQAEANPPTVIAFTNAVDLFDNTYIRYLHRVLHDQTPFKEVPIKLELRNKIGNVGSGSKGSPAAASLTEHDLDMPTLDGETLVDAEVVMELSTNVEDTTAKPVSAKAKKPVPVAPAKPQSSPASPSSPKASPPARDRRRPAPDGGLWKDL</sequence>
<dbReference type="InterPro" id="IPR015946">
    <property type="entry name" value="KH_dom-like_a/b"/>
</dbReference>
<dbReference type="EMBL" id="LR586016">
    <property type="protein sequence ID" value="VIP03284.1"/>
    <property type="molecule type" value="Genomic_DNA"/>
</dbReference>
<feature type="domain" description="EngA-type G" evidence="12">
    <location>
        <begin position="178"/>
        <end position="352"/>
    </location>
</feature>
<feature type="compositionally biased region" description="Low complexity" evidence="11">
    <location>
        <begin position="486"/>
        <end position="519"/>
    </location>
</feature>
<keyword evidence="5 8" id="KW-0547">Nucleotide-binding</keyword>
<dbReference type="PROSITE" id="PS51712">
    <property type="entry name" value="G_ENGA"/>
    <property type="match status" value="2"/>
</dbReference>
<evidence type="ECO:0000256" key="5">
    <source>
        <dbReference type="ARBA" id="ARBA00022741"/>
    </source>
</evidence>
<dbReference type="AlphaFoldDB" id="A0A6C2YPF8"/>
<evidence type="ECO:0000259" key="12">
    <source>
        <dbReference type="PROSITE" id="PS51712"/>
    </source>
</evidence>
<evidence type="ECO:0000256" key="1">
    <source>
        <dbReference type="ARBA" id="ARBA00008279"/>
    </source>
</evidence>
<name>A0A6C2YPF8_9BACT</name>
<dbReference type="FunFam" id="3.40.50.300:FF:000040">
    <property type="entry name" value="GTPase Der"/>
    <property type="match status" value="1"/>
</dbReference>
<evidence type="ECO:0000256" key="7">
    <source>
        <dbReference type="ARBA" id="ARBA00032345"/>
    </source>
</evidence>
<evidence type="ECO:0000256" key="8">
    <source>
        <dbReference type="HAMAP-Rule" id="MF_00195"/>
    </source>
</evidence>
<evidence type="ECO:0000256" key="2">
    <source>
        <dbReference type="ARBA" id="ARBA00020953"/>
    </source>
</evidence>
<evidence type="ECO:0000256" key="4">
    <source>
        <dbReference type="ARBA" id="ARBA00022737"/>
    </source>
</evidence>
<feature type="binding site" evidence="8">
    <location>
        <begin position="10"/>
        <end position="17"/>
    </location>
    <ligand>
        <name>GTP</name>
        <dbReference type="ChEBI" id="CHEBI:37565"/>
        <label>1</label>
    </ligand>
</feature>
<comment type="subunit">
    <text evidence="8">Associates with the 50S ribosomal subunit.</text>
</comment>
<dbReference type="PANTHER" id="PTHR43834">
    <property type="entry name" value="GTPASE DER"/>
    <property type="match status" value="1"/>
</dbReference>
<feature type="binding site" evidence="8">
    <location>
        <begin position="184"/>
        <end position="191"/>
    </location>
    <ligand>
        <name>GTP</name>
        <dbReference type="ChEBI" id="CHEBI:37565"/>
        <label>2</label>
    </ligand>
</feature>
<comment type="similarity">
    <text evidence="1 8 9 10">Belongs to the TRAFAC class TrmE-Era-EngA-EngB-Septin-like GTPase superfamily. EngA (Der) GTPase family.</text>
</comment>
<evidence type="ECO:0000313" key="14">
    <source>
        <dbReference type="Proteomes" id="UP000464378"/>
    </source>
</evidence>
<dbReference type="CDD" id="cd01895">
    <property type="entry name" value="EngA2"/>
    <property type="match status" value="1"/>
</dbReference>
<dbReference type="GO" id="GO:0042254">
    <property type="term" value="P:ribosome biogenesis"/>
    <property type="evidence" value="ECO:0007669"/>
    <property type="project" value="UniProtKB-KW"/>
</dbReference>
<proteinExistence type="inferred from homology"/>
<gene>
    <name evidence="8" type="primary">der</name>
    <name evidence="13" type="ORF">GMBLW1_06760</name>
</gene>
<feature type="binding site" evidence="8">
    <location>
        <begin position="231"/>
        <end position="235"/>
    </location>
    <ligand>
        <name>GTP</name>
        <dbReference type="ChEBI" id="CHEBI:37565"/>
        <label>2</label>
    </ligand>
</feature>
<dbReference type="InterPro" id="IPR005225">
    <property type="entry name" value="Small_GTP-bd"/>
</dbReference>
<dbReference type="KEGG" id="tim:GMBLW1_06760"/>
<dbReference type="FunCoup" id="A0A6C2YPF8">
    <property type="interactions" value="450"/>
</dbReference>
<keyword evidence="3 8" id="KW-0690">Ribosome biogenesis</keyword>
<dbReference type="Gene3D" id="3.40.50.300">
    <property type="entry name" value="P-loop containing nucleotide triphosphate hydrolases"/>
    <property type="match status" value="2"/>
</dbReference>
<dbReference type="CDD" id="cd01894">
    <property type="entry name" value="EngA1"/>
    <property type="match status" value="1"/>
</dbReference>